<name>A0ABP3XX25_9FLAO</name>
<comment type="similarity">
    <text evidence="1">Belongs to the CRP1/MDG1 family.</text>
</comment>
<proteinExistence type="inferred from homology"/>
<dbReference type="InterPro" id="IPR013783">
    <property type="entry name" value="Ig-like_fold"/>
</dbReference>
<dbReference type="Proteomes" id="UP001500507">
    <property type="component" value="Unassembled WGS sequence"/>
</dbReference>
<dbReference type="RefSeq" id="WP_343766050.1">
    <property type="nucleotide sequence ID" value="NZ_BAAAFG010000015.1"/>
</dbReference>
<dbReference type="CDD" id="cd07184">
    <property type="entry name" value="E_set_Isoamylase_like_N"/>
    <property type="match status" value="1"/>
</dbReference>
<dbReference type="SUPFAM" id="SSF81296">
    <property type="entry name" value="E set domains"/>
    <property type="match status" value="2"/>
</dbReference>
<gene>
    <name evidence="3" type="ORF">GCM10009117_16880</name>
</gene>
<accession>A0ABP3XX25</accession>
<dbReference type="Pfam" id="PF16561">
    <property type="entry name" value="AMPK1_CBM"/>
    <property type="match status" value="2"/>
</dbReference>
<dbReference type="Gene3D" id="2.60.40.10">
    <property type="entry name" value="Immunoglobulins"/>
    <property type="match status" value="3"/>
</dbReference>
<feature type="domain" description="AMP-activated protein kinase glycogen-binding" evidence="2">
    <location>
        <begin position="165"/>
        <end position="240"/>
    </location>
</feature>
<reference evidence="4" key="1">
    <citation type="journal article" date="2019" name="Int. J. Syst. Evol. Microbiol.">
        <title>The Global Catalogue of Microorganisms (GCM) 10K type strain sequencing project: providing services to taxonomists for standard genome sequencing and annotation.</title>
        <authorList>
            <consortium name="The Broad Institute Genomics Platform"/>
            <consortium name="The Broad Institute Genome Sequencing Center for Infectious Disease"/>
            <person name="Wu L."/>
            <person name="Ma J."/>
        </authorList>
    </citation>
    <scope>NUCLEOTIDE SEQUENCE [LARGE SCALE GENOMIC DNA]</scope>
    <source>
        <strain evidence="4">JCM 16082</strain>
    </source>
</reference>
<protein>
    <recommendedName>
        <fullName evidence="2">AMP-activated protein kinase glycogen-binding domain-containing protein</fullName>
    </recommendedName>
</protein>
<dbReference type="InterPro" id="IPR014756">
    <property type="entry name" value="Ig_E-set"/>
</dbReference>
<dbReference type="CDD" id="cd02859">
    <property type="entry name" value="E_set_AMPKbeta_like_N"/>
    <property type="match status" value="1"/>
</dbReference>
<dbReference type="PANTHER" id="PTHR10343">
    <property type="entry name" value="5'-AMP-ACTIVATED PROTEIN KINASE , BETA SUBUNIT"/>
    <property type="match status" value="1"/>
</dbReference>
<evidence type="ECO:0000256" key="1">
    <source>
        <dbReference type="ARBA" id="ARBA00038216"/>
    </source>
</evidence>
<feature type="domain" description="AMP-activated protein kinase glycogen-binding" evidence="2">
    <location>
        <begin position="250"/>
        <end position="320"/>
    </location>
</feature>
<keyword evidence="4" id="KW-1185">Reference proteome</keyword>
<evidence type="ECO:0000259" key="2">
    <source>
        <dbReference type="Pfam" id="PF16561"/>
    </source>
</evidence>
<evidence type="ECO:0000313" key="4">
    <source>
        <dbReference type="Proteomes" id="UP001500507"/>
    </source>
</evidence>
<evidence type="ECO:0000313" key="3">
    <source>
        <dbReference type="EMBL" id="GAA0872541.1"/>
    </source>
</evidence>
<organism evidence="3 4">
    <name type="scientific">Gangjinia marincola</name>
    <dbReference type="NCBI Taxonomy" id="578463"/>
    <lineage>
        <taxon>Bacteria</taxon>
        <taxon>Pseudomonadati</taxon>
        <taxon>Bacteroidota</taxon>
        <taxon>Flavobacteriia</taxon>
        <taxon>Flavobacteriales</taxon>
        <taxon>Flavobacteriaceae</taxon>
        <taxon>Gangjinia</taxon>
    </lineage>
</organism>
<sequence length="322" mass="38555">MTKFFLNTIYFLFFFTFSIGFSQENEVKGYRIDGDEIVFTFDKRDYEKASGDYGVIDFEDLEIKKVTLSGAFNNWSTKPRDDWRLIKIDENRYELRKKLEDFNDEFLWEFKYVVNNSYWAEPSDEMINRTRAIKNGLPLNAYNLKMYLAYPDEHGNKTFRLNGYYDAKNVVLSGSFNKWNERDFKMKRDKEGWNITLKLKPGEYEYKFIVDKVWMTDPANPNLIENEFGGYNSYLDIKKEVTFLLKKFYRADYVFLVGSFNNWSENQYQMKKTKDGWSYTTRLSAGKHHYKFIVDGKWITDPKNPIQEYDEDGNINSVRMVK</sequence>
<dbReference type="PANTHER" id="PTHR10343:SF81">
    <property type="entry name" value="CRUCIFORM DNA-RECOGNIZING PROTEIN 1-RELATED"/>
    <property type="match status" value="1"/>
</dbReference>
<dbReference type="InterPro" id="IPR032640">
    <property type="entry name" value="AMPK1_CBM"/>
</dbReference>
<dbReference type="EMBL" id="BAAAFG010000015">
    <property type="protein sequence ID" value="GAA0872541.1"/>
    <property type="molecule type" value="Genomic_DNA"/>
</dbReference>
<comment type="caution">
    <text evidence="3">The sequence shown here is derived from an EMBL/GenBank/DDBJ whole genome shotgun (WGS) entry which is preliminary data.</text>
</comment>
<dbReference type="InterPro" id="IPR050827">
    <property type="entry name" value="CRP1_MDG1_kinase"/>
</dbReference>